<dbReference type="EMBL" id="RBWE01000001">
    <property type="protein sequence ID" value="RKO65723.1"/>
    <property type="molecule type" value="Genomic_DNA"/>
</dbReference>
<evidence type="ECO:0000313" key="2">
    <source>
        <dbReference type="Proteomes" id="UP000271256"/>
    </source>
</evidence>
<protein>
    <recommendedName>
        <fullName evidence="3">HEAT repeat domain-containing protein</fullName>
    </recommendedName>
</protein>
<name>A0A494WSK4_9FIRM</name>
<reference evidence="1 2" key="1">
    <citation type="submission" date="2018-10" db="EMBL/GenBank/DDBJ databases">
        <authorList>
            <person name="Grouzdev D.S."/>
            <person name="Krutkina M.S."/>
            <person name="Tourova T.P."/>
            <person name="Nazina T.N."/>
        </authorList>
    </citation>
    <scope>NUCLEOTIDE SEQUENCE [LARGE SCALE GENOMIC DNA]</scope>
    <source>
        <strain evidence="1 2">435</strain>
    </source>
</reference>
<dbReference type="AlphaFoldDB" id="A0A494WSK4"/>
<dbReference type="InterPro" id="IPR011989">
    <property type="entry name" value="ARM-like"/>
</dbReference>
<dbReference type="OrthoDB" id="1811362at2"/>
<dbReference type="Gene3D" id="1.25.10.10">
    <property type="entry name" value="Leucine-rich Repeat Variant"/>
    <property type="match status" value="1"/>
</dbReference>
<evidence type="ECO:0008006" key="3">
    <source>
        <dbReference type="Google" id="ProtNLM"/>
    </source>
</evidence>
<gene>
    <name evidence="1" type="ORF">D7024_01215</name>
</gene>
<dbReference type="RefSeq" id="WP_121450195.1">
    <property type="nucleotide sequence ID" value="NZ_RBWE01000001.1"/>
</dbReference>
<dbReference type="SUPFAM" id="SSF48371">
    <property type="entry name" value="ARM repeat"/>
    <property type="match status" value="1"/>
</dbReference>
<sequence length="91" mass="10020">MESDGAVLQKLASLAFSENPKMRWQAVRHPGCPGDLALFLVDDPDPQVRLGALCRLVLSGTVSYGEARMEAKKNSELVRQFDAVLGMFGRR</sequence>
<organism evidence="1 2">
    <name type="scientific">Desulfofundulus salinus</name>
    <dbReference type="NCBI Taxonomy" id="2419843"/>
    <lineage>
        <taxon>Bacteria</taxon>
        <taxon>Bacillati</taxon>
        <taxon>Bacillota</taxon>
        <taxon>Clostridia</taxon>
        <taxon>Eubacteriales</taxon>
        <taxon>Peptococcaceae</taxon>
        <taxon>Desulfofundulus</taxon>
    </lineage>
</organism>
<dbReference type="InterPro" id="IPR016024">
    <property type="entry name" value="ARM-type_fold"/>
</dbReference>
<keyword evidence="2" id="KW-1185">Reference proteome</keyword>
<comment type="caution">
    <text evidence="1">The sequence shown here is derived from an EMBL/GenBank/DDBJ whole genome shotgun (WGS) entry which is preliminary data.</text>
</comment>
<proteinExistence type="predicted"/>
<accession>A0A494WSK4</accession>
<dbReference type="Proteomes" id="UP000271256">
    <property type="component" value="Unassembled WGS sequence"/>
</dbReference>
<evidence type="ECO:0000313" key="1">
    <source>
        <dbReference type="EMBL" id="RKO65723.1"/>
    </source>
</evidence>